<accession>A0AAV4SYY4</accession>
<dbReference type="AlphaFoldDB" id="A0AAV4SYY4"/>
<dbReference type="Proteomes" id="UP001054945">
    <property type="component" value="Unassembled WGS sequence"/>
</dbReference>
<sequence length="105" mass="11753">MRAAEKSYLIFSSSPLIFDGDSLPNYFTGEKLSKNIDTLSQLGTRGQCTPSQKRPDPPSRGGDATWQTRLTAMTVAVELMGLHRLLRRQFVPRPNNALRLARTFS</sequence>
<feature type="region of interest" description="Disordered" evidence="1">
    <location>
        <begin position="39"/>
        <end position="65"/>
    </location>
</feature>
<comment type="caution">
    <text evidence="2">The sequence shown here is derived from an EMBL/GenBank/DDBJ whole genome shotgun (WGS) entry which is preliminary data.</text>
</comment>
<proteinExistence type="predicted"/>
<dbReference type="EMBL" id="BPLR01010332">
    <property type="protein sequence ID" value="GIY38617.1"/>
    <property type="molecule type" value="Genomic_DNA"/>
</dbReference>
<evidence type="ECO:0000313" key="3">
    <source>
        <dbReference type="Proteomes" id="UP001054945"/>
    </source>
</evidence>
<evidence type="ECO:0000256" key="1">
    <source>
        <dbReference type="SAM" id="MobiDB-lite"/>
    </source>
</evidence>
<feature type="compositionally biased region" description="Polar residues" evidence="1">
    <location>
        <begin position="39"/>
        <end position="52"/>
    </location>
</feature>
<protein>
    <submittedName>
        <fullName evidence="2">Uncharacterized protein</fullName>
    </submittedName>
</protein>
<evidence type="ECO:0000313" key="2">
    <source>
        <dbReference type="EMBL" id="GIY38617.1"/>
    </source>
</evidence>
<organism evidence="2 3">
    <name type="scientific">Caerostris extrusa</name>
    <name type="common">Bark spider</name>
    <name type="synonym">Caerostris bankana</name>
    <dbReference type="NCBI Taxonomy" id="172846"/>
    <lineage>
        <taxon>Eukaryota</taxon>
        <taxon>Metazoa</taxon>
        <taxon>Ecdysozoa</taxon>
        <taxon>Arthropoda</taxon>
        <taxon>Chelicerata</taxon>
        <taxon>Arachnida</taxon>
        <taxon>Araneae</taxon>
        <taxon>Araneomorphae</taxon>
        <taxon>Entelegynae</taxon>
        <taxon>Araneoidea</taxon>
        <taxon>Araneidae</taxon>
        <taxon>Caerostris</taxon>
    </lineage>
</organism>
<gene>
    <name evidence="2" type="ORF">CEXT_449251</name>
</gene>
<reference evidence="2 3" key="1">
    <citation type="submission" date="2021-06" db="EMBL/GenBank/DDBJ databases">
        <title>Caerostris extrusa draft genome.</title>
        <authorList>
            <person name="Kono N."/>
            <person name="Arakawa K."/>
        </authorList>
    </citation>
    <scope>NUCLEOTIDE SEQUENCE [LARGE SCALE GENOMIC DNA]</scope>
</reference>
<name>A0AAV4SYY4_CAEEX</name>
<keyword evidence="3" id="KW-1185">Reference proteome</keyword>